<dbReference type="PROSITE" id="PS50995">
    <property type="entry name" value="HTH_MARR_2"/>
    <property type="match status" value="1"/>
</dbReference>
<dbReference type="Proteomes" id="UP000315983">
    <property type="component" value="Unassembled WGS sequence"/>
</dbReference>
<evidence type="ECO:0000256" key="3">
    <source>
        <dbReference type="ARBA" id="ARBA00023163"/>
    </source>
</evidence>
<dbReference type="InterPro" id="IPR039422">
    <property type="entry name" value="MarR/SlyA-like"/>
</dbReference>
<dbReference type="InterPro" id="IPR036390">
    <property type="entry name" value="WH_DNA-bd_sf"/>
</dbReference>
<evidence type="ECO:0000313" key="8">
    <source>
        <dbReference type="Proteomes" id="UP000677457"/>
    </source>
</evidence>
<keyword evidence="3" id="KW-0804">Transcription</keyword>
<dbReference type="Pfam" id="PF01047">
    <property type="entry name" value="MarR"/>
    <property type="match status" value="1"/>
</dbReference>
<evidence type="ECO:0000256" key="1">
    <source>
        <dbReference type="ARBA" id="ARBA00023015"/>
    </source>
</evidence>
<dbReference type="SMART" id="SM00347">
    <property type="entry name" value="HTH_MARR"/>
    <property type="match status" value="1"/>
</dbReference>
<dbReference type="GO" id="GO:0003700">
    <property type="term" value="F:DNA-binding transcription factor activity"/>
    <property type="evidence" value="ECO:0007669"/>
    <property type="project" value="InterPro"/>
</dbReference>
<dbReference type="Proteomes" id="UP000677457">
    <property type="component" value="Unassembled WGS sequence"/>
</dbReference>
<dbReference type="GO" id="GO:0003677">
    <property type="term" value="F:DNA binding"/>
    <property type="evidence" value="ECO:0007669"/>
    <property type="project" value="UniProtKB-KW"/>
</dbReference>
<comment type="caution">
    <text evidence="6">The sequence shown here is derived from an EMBL/GenBank/DDBJ whole genome shotgun (WGS) entry which is preliminary data.</text>
</comment>
<proteinExistence type="predicted"/>
<dbReference type="GO" id="GO:0006950">
    <property type="term" value="P:response to stress"/>
    <property type="evidence" value="ECO:0007669"/>
    <property type="project" value="TreeGrafter"/>
</dbReference>
<organism evidence="6 7">
    <name type="scientific">Salinispora arenicola</name>
    <dbReference type="NCBI Taxonomy" id="168697"/>
    <lineage>
        <taxon>Bacteria</taxon>
        <taxon>Bacillati</taxon>
        <taxon>Actinomycetota</taxon>
        <taxon>Actinomycetes</taxon>
        <taxon>Micromonosporales</taxon>
        <taxon>Micromonosporaceae</taxon>
        <taxon>Salinispora</taxon>
    </lineage>
</organism>
<reference evidence="6 7" key="1">
    <citation type="submission" date="2019-06" db="EMBL/GenBank/DDBJ databases">
        <title>Sequencing the genomes of 1000 actinobacteria strains.</title>
        <authorList>
            <person name="Klenk H.-P."/>
        </authorList>
    </citation>
    <scope>NUCLEOTIDE SEQUENCE [LARGE SCALE GENOMIC DNA]</scope>
    <source>
        <strain evidence="6 7">DSM 44819</strain>
    </source>
</reference>
<keyword evidence="8" id="KW-1185">Reference proteome</keyword>
<gene>
    <name evidence="6" type="ORF">FB564_3782</name>
    <name evidence="5" type="ORF">Sar04_16830</name>
</gene>
<keyword evidence="2 6" id="KW-0238">DNA-binding</keyword>
<evidence type="ECO:0000313" key="5">
    <source>
        <dbReference type="EMBL" id="GIM84345.1"/>
    </source>
</evidence>
<dbReference type="AlphaFoldDB" id="A0A542XRV4"/>
<dbReference type="EMBL" id="BOQM01000010">
    <property type="protein sequence ID" value="GIM84345.1"/>
    <property type="molecule type" value="Genomic_DNA"/>
</dbReference>
<dbReference type="PANTHER" id="PTHR33164">
    <property type="entry name" value="TRANSCRIPTIONAL REGULATOR, MARR FAMILY"/>
    <property type="match status" value="1"/>
</dbReference>
<dbReference type="InterPro" id="IPR023187">
    <property type="entry name" value="Tscrpt_reg_MarR-type_CS"/>
</dbReference>
<accession>A0A542XRV4</accession>
<dbReference type="Gene3D" id="1.10.10.10">
    <property type="entry name" value="Winged helix-like DNA-binding domain superfamily/Winged helix DNA-binding domain"/>
    <property type="match status" value="1"/>
</dbReference>
<protein>
    <submittedName>
        <fullName evidence="5 6">MarR family transcriptional regulator</fullName>
    </submittedName>
</protein>
<dbReference type="SUPFAM" id="SSF46785">
    <property type="entry name" value="Winged helix' DNA-binding domain"/>
    <property type="match status" value="1"/>
</dbReference>
<dbReference type="InterPro" id="IPR000835">
    <property type="entry name" value="HTH_MarR-typ"/>
</dbReference>
<sequence>MRLYVELTGSSTAVDEAPADEPLVDALAALSRSLVGVTVRTLGALDVDLTMSQYQILVLLASRGPVRVVDLATTLHVHPSTVTRACDRLARRGLVARRTGESDRRVSWLSLTIAGRDLVGEVVRRRSAEIRRLVAVTGVAPDVELVGSLEALVTAAGEPDERQWRQGWEQCVGALS</sequence>
<name>A0A542XRV4_SALAC</name>
<evidence type="ECO:0000313" key="7">
    <source>
        <dbReference type="Proteomes" id="UP000315983"/>
    </source>
</evidence>
<keyword evidence="1" id="KW-0805">Transcription regulation</keyword>
<feature type="domain" description="HTH marR-type" evidence="4">
    <location>
        <begin position="20"/>
        <end position="158"/>
    </location>
</feature>
<dbReference type="GeneID" id="93772959"/>
<dbReference type="InterPro" id="IPR036388">
    <property type="entry name" value="WH-like_DNA-bd_sf"/>
</dbReference>
<reference evidence="5 8" key="2">
    <citation type="submission" date="2021-03" db="EMBL/GenBank/DDBJ databases">
        <title>Whole genome shotgun sequence of Salinispora arenicola NBRC 105043.</title>
        <authorList>
            <person name="Komaki H."/>
            <person name="Tamura T."/>
        </authorList>
    </citation>
    <scope>NUCLEOTIDE SEQUENCE [LARGE SCALE GENOMIC DNA]</scope>
    <source>
        <strain evidence="5 8">NBRC 105043</strain>
    </source>
</reference>
<evidence type="ECO:0000256" key="2">
    <source>
        <dbReference type="ARBA" id="ARBA00023125"/>
    </source>
</evidence>
<dbReference type="PRINTS" id="PR00598">
    <property type="entry name" value="HTHMARR"/>
</dbReference>
<evidence type="ECO:0000259" key="4">
    <source>
        <dbReference type="PROSITE" id="PS50995"/>
    </source>
</evidence>
<dbReference type="PANTHER" id="PTHR33164:SF94">
    <property type="entry name" value="TRANSCRIPTIONAL REGULATORY PROTEIN-RELATED"/>
    <property type="match status" value="1"/>
</dbReference>
<dbReference type="RefSeq" id="WP_029024814.1">
    <property type="nucleotide sequence ID" value="NZ_BOQM01000010.1"/>
</dbReference>
<dbReference type="EMBL" id="VFOL01000001">
    <property type="protein sequence ID" value="TQL38580.1"/>
    <property type="molecule type" value="Genomic_DNA"/>
</dbReference>
<evidence type="ECO:0000313" key="6">
    <source>
        <dbReference type="EMBL" id="TQL38580.1"/>
    </source>
</evidence>
<dbReference type="PROSITE" id="PS01117">
    <property type="entry name" value="HTH_MARR_1"/>
    <property type="match status" value="1"/>
</dbReference>